<dbReference type="Pfam" id="PF01497">
    <property type="entry name" value="Peripla_BP_2"/>
    <property type="match status" value="1"/>
</dbReference>
<evidence type="ECO:0000313" key="4">
    <source>
        <dbReference type="Proteomes" id="UP000613582"/>
    </source>
</evidence>
<dbReference type="PROSITE" id="PS50983">
    <property type="entry name" value="FE_B12_PBP"/>
    <property type="match status" value="1"/>
</dbReference>
<keyword evidence="4" id="KW-1185">Reference proteome</keyword>
<comment type="caution">
    <text evidence="3">The sequence shown here is derived from an EMBL/GenBank/DDBJ whole genome shotgun (WGS) entry which is preliminary data.</text>
</comment>
<sequence>MIKRLTIIAVSLAACAAPADEAASPGESEAPRRIVSLDYCADQYVLALAGREDILALSPYAEEDYSYLREEASGLAKVRPVAEDVLALKPDLIVRSYGGGPQAAESFEKAGIPVVQIGYAATLADVPAVLEQASADLQAEEKGAEISRDYRARLNAIVPQAKPRTVLYMTSGGVTTGPGTMIDEMFAAAGLVNFETRPGWHALPLERLAQEQPDLVASAFYETGTGYMDAWSASGHPVARRQLRERPVVRLDSAWTACGGWFLIEAIEALAEAPDGGAPSGDDA</sequence>
<dbReference type="SUPFAM" id="SSF53807">
    <property type="entry name" value="Helical backbone' metal receptor"/>
    <property type="match status" value="1"/>
</dbReference>
<dbReference type="Proteomes" id="UP000613582">
    <property type="component" value="Unassembled WGS sequence"/>
</dbReference>
<feature type="domain" description="Fe/B12 periplasmic-binding" evidence="2">
    <location>
        <begin position="33"/>
        <end position="278"/>
    </location>
</feature>
<reference evidence="3" key="1">
    <citation type="journal article" date="2014" name="Int. J. Syst. Evol. Microbiol.">
        <title>Complete genome sequence of Corynebacterium casei LMG S-19264T (=DSM 44701T), isolated from a smear-ripened cheese.</title>
        <authorList>
            <consortium name="US DOE Joint Genome Institute (JGI-PGF)"/>
            <person name="Walter F."/>
            <person name="Albersmeier A."/>
            <person name="Kalinowski J."/>
            <person name="Ruckert C."/>
        </authorList>
    </citation>
    <scope>NUCLEOTIDE SEQUENCE</scope>
    <source>
        <strain evidence="3">CGMCC 1.12921</strain>
    </source>
</reference>
<keyword evidence="1" id="KW-0732">Signal</keyword>
<evidence type="ECO:0000256" key="1">
    <source>
        <dbReference type="SAM" id="SignalP"/>
    </source>
</evidence>
<proteinExistence type="predicted"/>
<reference evidence="3" key="2">
    <citation type="submission" date="2020-09" db="EMBL/GenBank/DDBJ databases">
        <authorList>
            <person name="Sun Q."/>
            <person name="Zhou Y."/>
        </authorList>
    </citation>
    <scope>NUCLEOTIDE SEQUENCE</scope>
    <source>
        <strain evidence="3">CGMCC 1.12921</strain>
    </source>
</reference>
<protein>
    <submittedName>
        <fullName evidence="3">Iron ABC transporter substrate-binding protein</fullName>
    </submittedName>
</protein>
<dbReference type="AlphaFoldDB" id="A0A8J2V5V2"/>
<feature type="chain" id="PRO_5035176737" evidence="1">
    <location>
        <begin position="17"/>
        <end position="284"/>
    </location>
</feature>
<feature type="signal peptide" evidence="1">
    <location>
        <begin position="1"/>
        <end position="16"/>
    </location>
</feature>
<dbReference type="EMBL" id="BMGH01000001">
    <property type="protein sequence ID" value="GGD10977.1"/>
    <property type="molecule type" value="Genomic_DNA"/>
</dbReference>
<evidence type="ECO:0000259" key="2">
    <source>
        <dbReference type="PROSITE" id="PS50983"/>
    </source>
</evidence>
<dbReference type="InterPro" id="IPR050902">
    <property type="entry name" value="ABC_Transporter_SBP"/>
</dbReference>
<dbReference type="RefSeq" id="WP_194420137.1">
    <property type="nucleotide sequence ID" value="NZ_BMGH01000001.1"/>
</dbReference>
<dbReference type="PANTHER" id="PTHR30535">
    <property type="entry name" value="VITAMIN B12-BINDING PROTEIN"/>
    <property type="match status" value="1"/>
</dbReference>
<name>A0A8J2V5V2_9PROT</name>
<dbReference type="PROSITE" id="PS51257">
    <property type="entry name" value="PROKAR_LIPOPROTEIN"/>
    <property type="match status" value="1"/>
</dbReference>
<evidence type="ECO:0000313" key="3">
    <source>
        <dbReference type="EMBL" id="GGD10977.1"/>
    </source>
</evidence>
<gene>
    <name evidence="3" type="ORF">GCM10011342_19750</name>
</gene>
<dbReference type="Gene3D" id="3.40.50.1980">
    <property type="entry name" value="Nitrogenase molybdenum iron protein domain"/>
    <property type="match status" value="2"/>
</dbReference>
<accession>A0A8J2V5V2</accession>
<dbReference type="PANTHER" id="PTHR30535:SF34">
    <property type="entry name" value="MOLYBDATE-BINDING PROTEIN MOLA"/>
    <property type="match status" value="1"/>
</dbReference>
<dbReference type="InterPro" id="IPR002491">
    <property type="entry name" value="ABC_transptr_periplasmic_BD"/>
</dbReference>
<organism evidence="3 4">
    <name type="scientific">Aquisalinus flavus</name>
    <dbReference type="NCBI Taxonomy" id="1526572"/>
    <lineage>
        <taxon>Bacteria</taxon>
        <taxon>Pseudomonadati</taxon>
        <taxon>Pseudomonadota</taxon>
        <taxon>Alphaproteobacteria</taxon>
        <taxon>Parvularculales</taxon>
        <taxon>Parvularculaceae</taxon>
        <taxon>Aquisalinus</taxon>
    </lineage>
</organism>